<comment type="subcellular location">
    <subcellularLocation>
        <location evidence="1">Cell membrane</location>
        <topology evidence="1">Multi-pass membrane protein</topology>
    </subcellularLocation>
</comment>
<evidence type="ECO:0000256" key="2">
    <source>
        <dbReference type="ARBA" id="ARBA00022692"/>
    </source>
</evidence>
<dbReference type="Gene3D" id="1.20.1560.10">
    <property type="entry name" value="ABC transporter type 1, transmembrane domain"/>
    <property type="match status" value="1"/>
</dbReference>
<protein>
    <recommendedName>
        <fullName evidence="7">ABC transporter domain-containing protein</fullName>
    </recommendedName>
</protein>
<evidence type="ECO:0000256" key="6">
    <source>
        <dbReference type="ARBA" id="ARBA00023136"/>
    </source>
</evidence>
<keyword evidence="9" id="KW-1185">Reference proteome</keyword>
<comment type="caution">
    <text evidence="8">The sequence shown here is derived from an EMBL/GenBank/DDBJ whole genome shotgun (WGS) entry which is preliminary data.</text>
</comment>
<dbReference type="InterPro" id="IPR003593">
    <property type="entry name" value="AAA+_ATPase"/>
</dbReference>
<accession>A0ABN3R201</accession>
<keyword evidence="5" id="KW-1133">Transmembrane helix</keyword>
<evidence type="ECO:0000313" key="9">
    <source>
        <dbReference type="Proteomes" id="UP001501666"/>
    </source>
</evidence>
<dbReference type="InterPro" id="IPR003439">
    <property type="entry name" value="ABC_transporter-like_ATP-bd"/>
</dbReference>
<dbReference type="Pfam" id="PF00005">
    <property type="entry name" value="ABC_tran"/>
    <property type="match status" value="1"/>
</dbReference>
<evidence type="ECO:0000256" key="5">
    <source>
        <dbReference type="ARBA" id="ARBA00022989"/>
    </source>
</evidence>
<keyword evidence="2" id="KW-0812">Transmembrane</keyword>
<dbReference type="EMBL" id="BAAATE010000001">
    <property type="protein sequence ID" value="GAA2641603.1"/>
    <property type="molecule type" value="Genomic_DNA"/>
</dbReference>
<dbReference type="PROSITE" id="PS50893">
    <property type="entry name" value="ABC_TRANSPORTER_2"/>
    <property type="match status" value="1"/>
</dbReference>
<dbReference type="InterPro" id="IPR027417">
    <property type="entry name" value="P-loop_NTPase"/>
</dbReference>
<dbReference type="InterPro" id="IPR039421">
    <property type="entry name" value="Type_1_exporter"/>
</dbReference>
<keyword evidence="4" id="KW-0067">ATP-binding</keyword>
<dbReference type="PANTHER" id="PTHR24221">
    <property type="entry name" value="ATP-BINDING CASSETTE SUB-FAMILY B"/>
    <property type="match status" value="1"/>
</dbReference>
<name>A0ABN3R201_9ACTN</name>
<evidence type="ECO:0000313" key="8">
    <source>
        <dbReference type="EMBL" id="GAA2641603.1"/>
    </source>
</evidence>
<organism evidence="8 9">
    <name type="scientific">Nonomuraea recticatena</name>
    <dbReference type="NCBI Taxonomy" id="46178"/>
    <lineage>
        <taxon>Bacteria</taxon>
        <taxon>Bacillati</taxon>
        <taxon>Actinomycetota</taxon>
        <taxon>Actinomycetes</taxon>
        <taxon>Streptosporangiales</taxon>
        <taxon>Streptosporangiaceae</taxon>
        <taxon>Nonomuraea</taxon>
    </lineage>
</organism>
<sequence>MQLAAAHLGRIADLMGTPPEHTGGIRPDGGLHGSITVTKISVGYDARTPVLRDLSLRIPAGARVAIVGASGSGKTTLGRTLIGLTEPTSGQVRLDDIPLQALDRQWLRQQVGVVTQQPHLFAGTIAGFTSVNHQVVEHAARLAELHDEIVRLPQGYDTHVGEGGTRLSGGQRQRLALARALVHRPRILLLDEPTAALDAVTEERIRRNLLKLGQTQIIIAHRLSTIQDYTMRAARRAQASSPALERSVVGRARHRSCWTHVPARARYIYECTQGCGAAEA</sequence>
<evidence type="ECO:0000256" key="4">
    <source>
        <dbReference type="ARBA" id="ARBA00022840"/>
    </source>
</evidence>
<evidence type="ECO:0000259" key="7">
    <source>
        <dbReference type="PROSITE" id="PS50893"/>
    </source>
</evidence>
<dbReference type="Gene3D" id="3.40.50.300">
    <property type="entry name" value="P-loop containing nucleotide triphosphate hydrolases"/>
    <property type="match status" value="1"/>
</dbReference>
<dbReference type="InterPro" id="IPR017871">
    <property type="entry name" value="ABC_transporter-like_CS"/>
</dbReference>
<feature type="domain" description="ABC transporter" evidence="7">
    <location>
        <begin position="35"/>
        <end position="263"/>
    </location>
</feature>
<evidence type="ECO:0000256" key="1">
    <source>
        <dbReference type="ARBA" id="ARBA00004651"/>
    </source>
</evidence>
<dbReference type="RefSeq" id="WP_346142251.1">
    <property type="nucleotide sequence ID" value="NZ_BAAATE010000001.1"/>
</dbReference>
<reference evidence="8 9" key="1">
    <citation type="journal article" date="2019" name="Int. J. Syst. Evol. Microbiol.">
        <title>The Global Catalogue of Microorganisms (GCM) 10K type strain sequencing project: providing services to taxonomists for standard genome sequencing and annotation.</title>
        <authorList>
            <consortium name="The Broad Institute Genomics Platform"/>
            <consortium name="The Broad Institute Genome Sequencing Center for Infectious Disease"/>
            <person name="Wu L."/>
            <person name="Ma J."/>
        </authorList>
    </citation>
    <scope>NUCLEOTIDE SEQUENCE [LARGE SCALE GENOMIC DNA]</scope>
    <source>
        <strain evidence="8 9">JCM 6835</strain>
    </source>
</reference>
<dbReference type="Proteomes" id="UP001501666">
    <property type="component" value="Unassembled WGS sequence"/>
</dbReference>
<evidence type="ECO:0000256" key="3">
    <source>
        <dbReference type="ARBA" id="ARBA00022741"/>
    </source>
</evidence>
<dbReference type="SUPFAM" id="SSF52540">
    <property type="entry name" value="P-loop containing nucleoside triphosphate hydrolases"/>
    <property type="match status" value="1"/>
</dbReference>
<gene>
    <name evidence="8" type="ORF">GCM10010412_000720</name>
</gene>
<keyword evidence="3" id="KW-0547">Nucleotide-binding</keyword>
<dbReference type="PROSITE" id="PS00211">
    <property type="entry name" value="ABC_TRANSPORTER_1"/>
    <property type="match status" value="1"/>
</dbReference>
<keyword evidence="6" id="KW-0472">Membrane</keyword>
<dbReference type="SMART" id="SM00382">
    <property type="entry name" value="AAA"/>
    <property type="match status" value="1"/>
</dbReference>
<proteinExistence type="predicted"/>
<dbReference type="InterPro" id="IPR036640">
    <property type="entry name" value="ABC1_TM_sf"/>
</dbReference>
<dbReference type="PANTHER" id="PTHR24221:SF654">
    <property type="entry name" value="ATP-BINDING CASSETTE SUB-FAMILY B MEMBER 6"/>
    <property type="match status" value="1"/>
</dbReference>